<protein>
    <submittedName>
        <fullName evidence="2">Endonuclease/exonuclease/phosphatase family protein</fullName>
    </submittedName>
</protein>
<feature type="domain" description="Endonuclease/exonuclease/phosphatase" evidence="1">
    <location>
        <begin position="57"/>
        <end position="262"/>
    </location>
</feature>
<name>A0ABP6VQY5_9GAMM</name>
<reference evidence="3" key="1">
    <citation type="journal article" date="2019" name="Int. J. Syst. Evol. Microbiol.">
        <title>The Global Catalogue of Microorganisms (GCM) 10K type strain sequencing project: providing services to taxonomists for standard genome sequencing and annotation.</title>
        <authorList>
            <consortium name="The Broad Institute Genomics Platform"/>
            <consortium name="The Broad Institute Genome Sequencing Center for Infectious Disease"/>
            <person name="Wu L."/>
            <person name="Ma J."/>
        </authorList>
    </citation>
    <scope>NUCLEOTIDE SEQUENCE [LARGE SCALE GENOMIC DNA]</scope>
    <source>
        <strain evidence="3">JCM 17110</strain>
    </source>
</reference>
<evidence type="ECO:0000313" key="3">
    <source>
        <dbReference type="Proteomes" id="UP001500795"/>
    </source>
</evidence>
<dbReference type="PROSITE" id="PS51257">
    <property type="entry name" value="PROKAR_LIPOPROTEIN"/>
    <property type="match status" value="1"/>
</dbReference>
<keyword evidence="3" id="KW-1185">Reference proteome</keyword>
<organism evidence="2 3">
    <name type="scientific">Zobellella aerophila</name>
    <dbReference type="NCBI Taxonomy" id="870480"/>
    <lineage>
        <taxon>Bacteria</taxon>
        <taxon>Pseudomonadati</taxon>
        <taxon>Pseudomonadota</taxon>
        <taxon>Gammaproteobacteria</taxon>
        <taxon>Aeromonadales</taxon>
        <taxon>Aeromonadaceae</taxon>
        <taxon>Zobellella</taxon>
    </lineage>
</organism>
<dbReference type="NCBIfam" id="NF003842">
    <property type="entry name" value="PRK05421.1-4"/>
    <property type="match status" value="1"/>
</dbReference>
<accession>A0ABP6VQY5</accession>
<keyword evidence="2" id="KW-0540">Nuclease</keyword>
<sequence>MTKRHWLLAAAVGLSLAGCLKIPDEILLSDSHRPVAADCFYPSLTHSRPLPSEFTLLSWNIYKQQGDWQAELAPWAEDVQLLVLQEATGKASLHAWLAQRDYRWEQVAAFSWRDVPAGVMTAAQAPATQVCGQRIIEPISRIPKSQLFSRYHLEGADEQLLVVNLHGVNFSLHGRSYRDQLERIADYMTDYRGPVIVAGDFNSWNARRVAMLRQWAEAARLQEVSLQEDHRSRVFGYPLDRVYYRGLRLQQAKSMTSNASDHGPILATFSAGIE</sequence>
<evidence type="ECO:0000259" key="1">
    <source>
        <dbReference type="Pfam" id="PF03372"/>
    </source>
</evidence>
<comment type="caution">
    <text evidence="2">The sequence shown here is derived from an EMBL/GenBank/DDBJ whole genome shotgun (WGS) entry which is preliminary data.</text>
</comment>
<keyword evidence="2" id="KW-0378">Hydrolase</keyword>
<dbReference type="Proteomes" id="UP001500795">
    <property type="component" value="Unassembled WGS sequence"/>
</dbReference>
<dbReference type="SUPFAM" id="SSF56219">
    <property type="entry name" value="DNase I-like"/>
    <property type="match status" value="1"/>
</dbReference>
<dbReference type="EMBL" id="BAABCX010000002">
    <property type="protein sequence ID" value="GAA3538373.1"/>
    <property type="molecule type" value="Genomic_DNA"/>
</dbReference>
<dbReference type="InterPro" id="IPR036691">
    <property type="entry name" value="Endo/exonu/phosph_ase_sf"/>
</dbReference>
<dbReference type="GO" id="GO:0004519">
    <property type="term" value="F:endonuclease activity"/>
    <property type="evidence" value="ECO:0007669"/>
    <property type="project" value="UniProtKB-KW"/>
</dbReference>
<keyword evidence="2" id="KW-0255">Endonuclease</keyword>
<gene>
    <name evidence="2" type="ORF">GCM10022394_17520</name>
</gene>
<dbReference type="RefSeq" id="WP_344957006.1">
    <property type="nucleotide sequence ID" value="NZ_BAABCX010000002.1"/>
</dbReference>
<dbReference type="NCBIfam" id="NF003840">
    <property type="entry name" value="PRK05421.1-2"/>
    <property type="match status" value="1"/>
</dbReference>
<evidence type="ECO:0000313" key="2">
    <source>
        <dbReference type="EMBL" id="GAA3538373.1"/>
    </source>
</evidence>
<dbReference type="Pfam" id="PF03372">
    <property type="entry name" value="Exo_endo_phos"/>
    <property type="match status" value="1"/>
</dbReference>
<dbReference type="InterPro" id="IPR005135">
    <property type="entry name" value="Endo/exonuclease/phosphatase"/>
</dbReference>
<dbReference type="Gene3D" id="3.60.10.10">
    <property type="entry name" value="Endonuclease/exonuclease/phosphatase"/>
    <property type="match status" value="1"/>
</dbReference>
<proteinExistence type="predicted"/>